<proteinExistence type="predicted"/>
<dbReference type="AlphaFoldDB" id="A0AAJ7WJ35"/>
<feature type="domain" description="GBD/FH3" evidence="4">
    <location>
        <begin position="1"/>
        <end position="350"/>
    </location>
</feature>
<feature type="region of interest" description="Disordered" evidence="2">
    <location>
        <begin position="1"/>
        <end position="34"/>
    </location>
</feature>
<dbReference type="PANTHER" id="PTHR46345">
    <property type="entry name" value="INVERTED FORMIN-2"/>
    <property type="match status" value="1"/>
</dbReference>
<dbReference type="RefSeq" id="XP_028968820.1">
    <property type="nucleotide sequence ID" value="XM_029112987.1"/>
</dbReference>
<dbReference type="InterPro" id="IPR042201">
    <property type="entry name" value="FH2_Formin_sf"/>
</dbReference>
<feature type="compositionally biased region" description="Basic residues" evidence="2">
    <location>
        <begin position="445"/>
        <end position="459"/>
    </location>
</feature>
<dbReference type="SMART" id="SM01139">
    <property type="entry name" value="Drf_FH3"/>
    <property type="match status" value="1"/>
</dbReference>
<dbReference type="InterPro" id="IPR011989">
    <property type="entry name" value="ARM-like"/>
</dbReference>
<keyword evidence="6" id="KW-1185">Reference proteome</keyword>
<evidence type="ECO:0000256" key="2">
    <source>
        <dbReference type="SAM" id="MobiDB-lite"/>
    </source>
</evidence>
<evidence type="ECO:0000259" key="5">
    <source>
        <dbReference type="PROSITE" id="PS51444"/>
    </source>
</evidence>
<evidence type="ECO:0000313" key="7">
    <source>
        <dbReference type="RefSeq" id="XP_028968820.1"/>
    </source>
</evidence>
<dbReference type="InterPro" id="IPR015425">
    <property type="entry name" value="FH2_Formin"/>
</dbReference>
<feature type="domain" description="FH2" evidence="5">
    <location>
        <begin position="596"/>
        <end position="1002"/>
    </location>
</feature>
<dbReference type="InterPro" id="IPR010473">
    <property type="entry name" value="GTPase-bd"/>
</dbReference>
<evidence type="ECO:0000256" key="1">
    <source>
        <dbReference type="SAM" id="Coils"/>
    </source>
</evidence>
<evidence type="ECO:0000313" key="6">
    <source>
        <dbReference type="Proteomes" id="UP000694867"/>
    </source>
</evidence>
<feature type="compositionally biased region" description="Basic and acidic residues" evidence="2">
    <location>
        <begin position="1"/>
        <end position="14"/>
    </location>
</feature>
<feature type="compositionally biased region" description="Pro residues" evidence="2">
    <location>
        <begin position="488"/>
        <end position="497"/>
    </location>
</feature>
<dbReference type="Pfam" id="PF02181">
    <property type="entry name" value="FH2"/>
    <property type="match status" value="1"/>
</dbReference>
<evidence type="ECO:0000259" key="4">
    <source>
        <dbReference type="PROSITE" id="PS51232"/>
    </source>
</evidence>
<sequence>MDDRDRRSPGERTSSRWAKIVKKAKPAQLSEDSELKEHNLADDIRCGNYDTWTPEACIQILRTPTVENFAGLKKLLYRSDTVWMEEFLQREGLEALFESLQRLAQRTTTLQGAVILINCVECLRAVMNCPAGLNHIVQHHRYTRKILEAFASENVLVKKQVVELLSAVCLYCPEGNFLAMDALDHYKRSHNIPSRLGYLVDDLKENKCGAYTVAILAFINCVIFTAGGPLEKARIRNEFIAHGLLDAIKFLTSTCEEEDVFVQIEAFESDRARDEDAALDELQRKLGVETIEHFATVMEKISSAPHAVACLDLILQHLCKVDPGRPESNLVWDILERLSAALSGSHGCEPSLVINLHHRLLEILKSTPQQAALPANVNTSNGAMGSSGANLPTIKERHSTGDVDEDLAESKKEDHGVEEKTSEPKSSRVPSFLKKHNIFNQLTRRASRRFQKLTQRHRPPRTDNGGLDPAGITRDANPPPVSASDCSHPPPPLPSPTPTNGCDSPPPPPPPPPMPMNGCVFPPPPPPMPMNGCIPPPPPPMPMNGCIPPSSGIKLGPPPPPPMPTLGSPIGSADVISPSYRATLGAAAQTAKPMFFATLPRPSNKMKTFNWMKVPDRTVMSKKNIWKEILNTNDTVEGKLDFGQLEALFCQKSSKSADTSPGDRLTKKKSKEPSKVNLLDGKRSMNINITLKQFKLNPLDLVEMLRNCKSSQLGAEKLRMLQKVLPTNDEITLVKSYNGEKEKLGEAEKFYLALVSLKQFNLYVEGLLQIEEFEPTVNSLHSALRKYAKICNTILTSKALQDFLGLILFAGNFINSVSHSGMVSVMQNSYAGNASGFQLSTLSRLLETRANQPRVTLLHYLVDQANTSAPDSLNFFLHDLDGVDVAARFSLETARADIETLRRNLSKLENSVRNAESPLKEHLQEFLKRAQIGELESEMTRITELSKSIMEHFCEDERSFNIEECIRLFATFCAKVKEALRENKERKLMEERVERLRKAREEATRNAPKGIKVTLIPEANCAVDNLLEEIRRGDFKLRKLVC</sequence>
<dbReference type="GO" id="GO:0031267">
    <property type="term" value="F:small GTPase binding"/>
    <property type="evidence" value="ECO:0007669"/>
    <property type="project" value="InterPro"/>
</dbReference>
<dbReference type="GO" id="GO:0003779">
    <property type="term" value="F:actin binding"/>
    <property type="evidence" value="ECO:0007669"/>
    <property type="project" value="InterPro"/>
</dbReference>
<dbReference type="InterPro" id="IPR003124">
    <property type="entry name" value="WH2_dom"/>
</dbReference>
<dbReference type="Gene3D" id="1.20.58.2220">
    <property type="entry name" value="Formin, FH2 domain"/>
    <property type="match status" value="1"/>
</dbReference>
<dbReference type="GeneID" id="100907778"/>
<keyword evidence="1" id="KW-0175">Coiled coil</keyword>
<evidence type="ECO:0000259" key="3">
    <source>
        <dbReference type="PROSITE" id="PS51082"/>
    </source>
</evidence>
<feature type="coiled-coil region" evidence="1">
    <location>
        <begin position="979"/>
        <end position="1006"/>
    </location>
</feature>
<dbReference type="SMART" id="SM01140">
    <property type="entry name" value="Drf_GBD"/>
    <property type="match status" value="1"/>
</dbReference>
<dbReference type="InterPro" id="IPR016024">
    <property type="entry name" value="ARM-type_fold"/>
</dbReference>
<dbReference type="GO" id="GO:0030036">
    <property type="term" value="P:actin cytoskeleton organization"/>
    <property type="evidence" value="ECO:0007669"/>
    <property type="project" value="InterPro"/>
</dbReference>
<dbReference type="PROSITE" id="PS51232">
    <property type="entry name" value="GBD_FH3"/>
    <property type="match status" value="1"/>
</dbReference>
<dbReference type="SUPFAM" id="SSF48371">
    <property type="entry name" value="ARM repeat"/>
    <property type="match status" value="1"/>
</dbReference>
<protein>
    <submittedName>
        <fullName evidence="7">Inverted formin-2</fullName>
    </submittedName>
</protein>
<dbReference type="InterPro" id="IPR014768">
    <property type="entry name" value="GBD/FH3_dom"/>
</dbReference>
<feature type="compositionally biased region" description="Basic and acidic residues" evidence="2">
    <location>
        <begin position="408"/>
        <end position="426"/>
    </location>
</feature>
<dbReference type="PROSITE" id="PS51082">
    <property type="entry name" value="WH2"/>
    <property type="match status" value="1"/>
</dbReference>
<dbReference type="SUPFAM" id="SSF101447">
    <property type="entry name" value="Formin homology 2 domain (FH2 domain)"/>
    <property type="match status" value="1"/>
</dbReference>
<dbReference type="PANTHER" id="PTHR46345:SF8">
    <property type="entry name" value="FORMIN 3, ISOFORM B"/>
    <property type="match status" value="1"/>
</dbReference>
<dbReference type="Pfam" id="PF06371">
    <property type="entry name" value="Drf_GBD"/>
    <property type="match status" value="1"/>
</dbReference>
<dbReference type="Gene3D" id="1.25.10.10">
    <property type="entry name" value="Leucine-rich Repeat Variant"/>
    <property type="match status" value="1"/>
</dbReference>
<reference evidence="7" key="1">
    <citation type="submission" date="2025-08" db="UniProtKB">
        <authorList>
            <consortium name="RefSeq"/>
        </authorList>
    </citation>
    <scope>IDENTIFICATION</scope>
</reference>
<name>A0AAJ7WJ35_9ACAR</name>
<dbReference type="PROSITE" id="PS51444">
    <property type="entry name" value="FH2"/>
    <property type="match status" value="1"/>
</dbReference>
<gene>
    <name evidence="7" type="primary">LOC100907778</name>
</gene>
<dbReference type="KEGG" id="goe:100907778"/>
<organism evidence="6 7">
    <name type="scientific">Galendromus occidentalis</name>
    <name type="common">western predatory mite</name>
    <dbReference type="NCBI Taxonomy" id="34638"/>
    <lineage>
        <taxon>Eukaryota</taxon>
        <taxon>Metazoa</taxon>
        <taxon>Ecdysozoa</taxon>
        <taxon>Arthropoda</taxon>
        <taxon>Chelicerata</taxon>
        <taxon>Arachnida</taxon>
        <taxon>Acari</taxon>
        <taxon>Parasitiformes</taxon>
        <taxon>Mesostigmata</taxon>
        <taxon>Gamasina</taxon>
        <taxon>Phytoseioidea</taxon>
        <taxon>Phytoseiidae</taxon>
        <taxon>Typhlodrominae</taxon>
        <taxon>Galendromus</taxon>
    </lineage>
</organism>
<dbReference type="InterPro" id="IPR010472">
    <property type="entry name" value="FH3_dom"/>
</dbReference>
<dbReference type="Proteomes" id="UP000694867">
    <property type="component" value="Unplaced"/>
</dbReference>
<feature type="region of interest" description="Disordered" evidence="2">
    <location>
        <begin position="653"/>
        <end position="674"/>
    </location>
</feature>
<feature type="compositionally biased region" description="Polar residues" evidence="2">
    <location>
        <begin position="375"/>
        <end position="390"/>
    </location>
</feature>
<feature type="region of interest" description="Disordered" evidence="2">
    <location>
        <begin position="375"/>
        <end position="509"/>
    </location>
</feature>
<feature type="domain" description="WH2" evidence="3">
    <location>
        <begin position="1022"/>
        <end position="1040"/>
    </location>
</feature>
<accession>A0AAJ7WJ35</accession>
<dbReference type="SMART" id="SM00498">
    <property type="entry name" value="FH2"/>
    <property type="match status" value="1"/>
</dbReference>
<feature type="coiled-coil region" evidence="1">
    <location>
        <begin position="891"/>
        <end position="918"/>
    </location>
</feature>
<dbReference type="Pfam" id="PF06367">
    <property type="entry name" value="Drf_FH3"/>
    <property type="match status" value="1"/>
</dbReference>